<evidence type="ECO:0000256" key="6">
    <source>
        <dbReference type="ARBA" id="ARBA00022801"/>
    </source>
</evidence>
<evidence type="ECO:0000259" key="13">
    <source>
        <dbReference type="Pfam" id="PF19272"/>
    </source>
</evidence>
<dbReference type="EMBL" id="JAANQT010000009">
    <property type="protein sequence ID" value="KAG1316060.1"/>
    <property type="molecule type" value="Genomic_DNA"/>
</dbReference>
<feature type="domain" description="Sphingomyelin phosphodiesterase C-terminal" evidence="13">
    <location>
        <begin position="379"/>
        <end position="504"/>
    </location>
</feature>
<accession>A0A9P6XKP2</accession>
<dbReference type="GO" id="GO:0016798">
    <property type="term" value="F:hydrolase activity, acting on glycosyl bonds"/>
    <property type="evidence" value="ECO:0007669"/>
    <property type="project" value="UniProtKB-KW"/>
</dbReference>
<keyword evidence="9" id="KW-0326">Glycosidase</keyword>
<feature type="disulfide bond" evidence="11">
    <location>
        <begin position="2"/>
        <end position="13"/>
    </location>
</feature>
<keyword evidence="5" id="KW-0732">Signal</keyword>
<evidence type="ECO:0000256" key="9">
    <source>
        <dbReference type="PIRNR" id="PIRNR000948"/>
    </source>
</evidence>
<reference evidence="14" key="1">
    <citation type="journal article" date="2020" name="Microb. Genom.">
        <title>Genetic diversity of clinical and environmental Mucorales isolates obtained from an investigation of mucormycosis cases among solid organ transplant recipients.</title>
        <authorList>
            <person name="Nguyen M.H."/>
            <person name="Kaul D."/>
            <person name="Muto C."/>
            <person name="Cheng S.J."/>
            <person name="Richter R.A."/>
            <person name="Bruno V.M."/>
            <person name="Liu G."/>
            <person name="Beyhan S."/>
            <person name="Sundermann A.J."/>
            <person name="Mounaud S."/>
            <person name="Pasculle A.W."/>
            <person name="Nierman W.C."/>
            <person name="Driscoll E."/>
            <person name="Cumbie R."/>
            <person name="Clancy C.J."/>
            <person name="Dupont C.L."/>
        </authorList>
    </citation>
    <scope>NUCLEOTIDE SEQUENCE</scope>
    <source>
        <strain evidence="14">GL11</strain>
    </source>
</reference>
<proteinExistence type="inferred from homology"/>
<feature type="disulfide bond" evidence="11">
    <location>
        <begin position="110"/>
        <end position="132"/>
    </location>
</feature>
<sequence>MCNQLKKLDTEVCEGVIREQGPVIHKVITTMDIPGRDGQLICGAVIGSCPYPEVSEWNVPFPKPKPSENRSQEQIKSEGKTFTVLQLSDWHIDFDYLPGSEVNCNRPICCRAASTDNKNITKKASMWGEYTCDSSLGLIESLLRHIPKVEPNIRFSIFTGDIPPHDVWSTLPFGKTQFIQDQSYELFHSQFDSPLLINSNVFPTVGNHESAPANIFPLEHSNIPSKKAYLDLKWLYKSLATNWQSWLGPDINSFVQSNTGSYVARPVPGLKLISLNTNFCYILNWWLYQQPVQKDPNGILAWLVNALQDSEDRNERVWIIGHIPPGDGTCFHDYSNYYSQIIDRYSHIISAQFFGHTHKDEISLFYRSKQEKTAENAISVAYIGPSVTPLIDLNPGFRTYKVDTKTFEIVDSITYIADLDKSVDKDSEPNWHVEYSAREAYNSSRAQITSPTSPLSASWWHNVTVDMENNEATFNKYHLFTSKSSPIIKECDENCRKNTICGIRAGNSEHRCDHLVNIYGRERYIAEPHLCGIPLTRKA</sequence>
<feature type="disulfide bond" evidence="11">
    <location>
        <begin position="491"/>
        <end position="495"/>
    </location>
</feature>
<keyword evidence="4 10" id="KW-0479">Metal-binding</keyword>
<feature type="binding site" evidence="10">
    <location>
        <position position="356"/>
    </location>
    <ligand>
        <name>Zn(2+)</name>
        <dbReference type="ChEBI" id="CHEBI:29105"/>
        <label>2</label>
    </ligand>
</feature>
<keyword evidence="6 9" id="KW-0378">Hydrolase</keyword>
<keyword evidence="15" id="KW-1185">Reference proteome</keyword>
<dbReference type="PIRSF" id="PIRSF000948">
    <property type="entry name" value="Sphingomy_PDE"/>
    <property type="match status" value="1"/>
</dbReference>
<dbReference type="GO" id="GO:0046872">
    <property type="term" value="F:metal ion binding"/>
    <property type="evidence" value="ECO:0007669"/>
    <property type="project" value="UniProtKB-KW"/>
</dbReference>
<dbReference type="SUPFAM" id="SSF56300">
    <property type="entry name" value="Metallo-dependent phosphatases"/>
    <property type="match status" value="1"/>
</dbReference>
<feature type="binding site" evidence="10">
    <location>
        <position position="161"/>
    </location>
    <ligand>
        <name>Zn(2+)</name>
        <dbReference type="ChEBI" id="CHEBI:29105"/>
        <label>1</label>
    </ligand>
</feature>
<dbReference type="AlphaFoldDB" id="A0A9P6XKP2"/>
<keyword evidence="8" id="KW-0325">Glycoprotein</keyword>
<dbReference type="GO" id="GO:0004767">
    <property type="term" value="F:sphingomyelin phosphodiesterase activity"/>
    <property type="evidence" value="ECO:0007669"/>
    <property type="project" value="UniProtKB-UniRule"/>
</dbReference>
<dbReference type="GO" id="GO:0016020">
    <property type="term" value="C:membrane"/>
    <property type="evidence" value="ECO:0007669"/>
    <property type="project" value="GOC"/>
</dbReference>
<dbReference type="Pfam" id="PF00149">
    <property type="entry name" value="Metallophos"/>
    <property type="match status" value="1"/>
</dbReference>
<comment type="cofactor">
    <cofactor evidence="10">
        <name>Zn(2+)</name>
        <dbReference type="ChEBI" id="CHEBI:29105"/>
    </cofactor>
    <text evidence="10">Binds 2 Zn(2+) ions per subunit.</text>
</comment>
<evidence type="ECO:0000256" key="11">
    <source>
        <dbReference type="PIRSR" id="PIRSR000948-2"/>
    </source>
</evidence>
<evidence type="ECO:0000313" key="15">
    <source>
        <dbReference type="Proteomes" id="UP000716291"/>
    </source>
</evidence>
<dbReference type="InterPro" id="IPR029052">
    <property type="entry name" value="Metallo-depent_PP-like"/>
</dbReference>
<keyword evidence="11" id="KW-1015">Disulfide bond</keyword>
<dbReference type="InterPro" id="IPR004843">
    <property type="entry name" value="Calcineurin-like_PHP"/>
</dbReference>
<gene>
    <name evidence="14" type="ORF">G6F64_000155</name>
</gene>
<dbReference type="GO" id="GO:0005615">
    <property type="term" value="C:extracellular space"/>
    <property type="evidence" value="ECO:0007669"/>
    <property type="project" value="TreeGrafter"/>
</dbReference>
<name>A0A9P6XKP2_RHIOR</name>
<feature type="binding site" evidence="10">
    <location>
        <position position="207"/>
    </location>
    <ligand>
        <name>Zn(2+)</name>
        <dbReference type="ChEBI" id="CHEBI:29105"/>
        <label>2</label>
    </ligand>
</feature>
<dbReference type="InterPro" id="IPR011160">
    <property type="entry name" value="Sphingomy_PDE"/>
</dbReference>
<dbReference type="InterPro" id="IPR045473">
    <property type="entry name" value="ASM_C"/>
</dbReference>
<comment type="subcellular location">
    <subcellularLocation>
        <location evidence="1">Secreted</location>
    </subcellularLocation>
</comment>
<organism evidence="14 15">
    <name type="scientific">Rhizopus oryzae</name>
    <name type="common">Mucormycosis agent</name>
    <name type="synonym">Rhizopus arrhizus var. delemar</name>
    <dbReference type="NCBI Taxonomy" id="64495"/>
    <lineage>
        <taxon>Eukaryota</taxon>
        <taxon>Fungi</taxon>
        <taxon>Fungi incertae sedis</taxon>
        <taxon>Mucoromycota</taxon>
        <taxon>Mucoromycotina</taxon>
        <taxon>Mucoromycetes</taxon>
        <taxon>Mucorales</taxon>
        <taxon>Mucorineae</taxon>
        <taxon>Rhizopodaceae</taxon>
        <taxon>Rhizopus</taxon>
    </lineage>
</organism>
<evidence type="ECO:0000256" key="3">
    <source>
        <dbReference type="ARBA" id="ARBA00022525"/>
    </source>
</evidence>
<evidence type="ECO:0000256" key="8">
    <source>
        <dbReference type="ARBA" id="ARBA00023180"/>
    </source>
</evidence>
<feature type="domain" description="Calcineurin-like phosphoesterase" evidence="12">
    <location>
        <begin position="83"/>
        <end position="359"/>
    </location>
</feature>
<feature type="binding site" evidence="10">
    <location>
        <position position="322"/>
    </location>
    <ligand>
        <name>Zn(2+)</name>
        <dbReference type="ChEBI" id="CHEBI:29105"/>
        <label>2</label>
    </ligand>
</feature>
<feature type="binding site" evidence="10">
    <location>
        <position position="358"/>
    </location>
    <ligand>
        <name>Zn(2+)</name>
        <dbReference type="ChEBI" id="CHEBI:29105"/>
        <label>1</label>
    </ligand>
</feature>
<keyword evidence="7 10" id="KW-0862">Zinc</keyword>
<evidence type="ECO:0000256" key="1">
    <source>
        <dbReference type="ARBA" id="ARBA00004613"/>
    </source>
</evidence>
<evidence type="ECO:0000256" key="2">
    <source>
        <dbReference type="ARBA" id="ARBA00008234"/>
    </source>
</evidence>
<feature type="binding site" evidence="10">
    <location>
        <position position="161"/>
    </location>
    <ligand>
        <name>Zn(2+)</name>
        <dbReference type="ChEBI" id="CHEBI:29105"/>
        <label>2</label>
    </ligand>
</feature>
<dbReference type="OrthoDB" id="282973at2759"/>
<dbReference type="GO" id="GO:0006685">
    <property type="term" value="P:sphingomyelin catabolic process"/>
    <property type="evidence" value="ECO:0007669"/>
    <property type="project" value="UniProtKB-UniRule"/>
</dbReference>
<comment type="similarity">
    <text evidence="2 9">Belongs to the acid sphingomyelinase family.</text>
</comment>
<feature type="disulfide bond" evidence="11">
    <location>
        <begin position="280"/>
        <end position="330"/>
    </location>
</feature>
<feature type="disulfide bond" evidence="11">
    <location>
        <begin position="104"/>
        <end position="109"/>
    </location>
</feature>
<comment type="caution">
    <text evidence="14">The sequence shown here is derived from an EMBL/GenBank/DDBJ whole genome shotgun (WGS) entry which is preliminary data.</text>
</comment>
<dbReference type="Pfam" id="PF19272">
    <property type="entry name" value="ASMase_C"/>
    <property type="match status" value="1"/>
</dbReference>
<evidence type="ECO:0000256" key="5">
    <source>
        <dbReference type="ARBA" id="ARBA00022729"/>
    </source>
</evidence>
<evidence type="ECO:0000256" key="7">
    <source>
        <dbReference type="ARBA" id="ARBA00022833"/>
    </source>
</evidence>
<feature type="binding site" evidence="10">
    <location>
        <position position="91"/>
    </location>
    <ligand>
        <name>Zn(2+)</name>
        <dbReference type="ChEBI" id="CHEBI:29105"/>
        <label>1</label>
    </ligand>
</feature>
<evidence type="ECO:0000313" key="14">
    <source>
        <dbReference type="EMBL" id="KAG1316060.1"/>
    </source>
</evidence>
<dbReference type="CDD" id="cd00842">
    <property type="entry name" value="MPP_ASMase"/>
    <property type="match status" value="1"/>
</dbReference>
<protein>
    <recommendedName>
        <fullName evidence="9">Sphingomyelin phosphodiesterase</fullName>
    </recommendedName>
</protein>
<dbReference type="Gene3D" id="3.60.21.10">
    <property type="match status" value="1"/>
</dbReference>
<keyword evidence="3" id="KW-0964">Secreted</keyword>
<evidence type="ECO:0000256" key="10">
    <source>
        <dbReference type="PIRSR" id="PIRSR000948-1"/>
    </source>
</evidence>
<dbReference type="PANTHER" id="PTHR10340">
    <property type="entry name" value="SPHINGOMYELIN PHOSPHODIESTERASE"/>
    <property type="match status" value="1"/>
</dbReference>
<dbReference type="InterPro" id="IPR041805">
    <property type="entry name" value="ASMase/PPN1_MPP"/>
</dbReference>
<dbReference type="PANTHER" id="PTHR10340:SF34">
    <property type="entry name" value="SPHINGOMYELIN PHOSPHODIESTERASE"/>
    <property type="match status" value="1"/>
</dbReference>
<evidence type="ECO:0000259" key="12">
    <source>
        <dbReference type="Pfam" id="PF00149"/>
    </source>
</evidence>
<evidence type="ECO:0000256" key="4">
    <source>
        <dbReference type="ARBA" id="ARBA00022723"/>
    </source>
</evidence>
<comment type="function">
    <text evidence="9">Converts sphingomyelin to ceramide.</text>
</comment>
<feature type="binding site" evidence="10">
    <location>
        <position position="89"/>
    </location>
    <ligand>
        <name>Zn(2+)</name>
        <dbReference type="ChEBI" id="CHEBI:29105"/>
        <label>1</label>
    </ligand>
</feature>
<dbReference type="Proteomes" id="UP000716291">
    <property type="component" value="Unassembled WGS sequence"/>
</dbReference>